<dbReference type="RefSeq" id="XP_006819736.1">
    <property type="nucleotide sequence ID" value="XM_006819673.1"/>
</dbReference>
<organism evidence="3 4">
    <name type="scientific">Saccoglossus kowalevskii</name>
    <name type="common">Acorn worm</name>
    <dbReference type="NCBI Taxonomy" id="10224"/>
    <lineage>
        <taxon>Eukaryota</taxon>
        <taxon>Metazoa</taxon>
        <taxon>Hemichordata</taxon>
        <taxon>Enteropneusta</taxon>
        <taxon>Harrimaniidae</taxon>
        <taxon>Saccoglossus</taxon>
    </lineage>
</organism>
<dbReference type="GeneID" id="102801567"/>
<reference evidence="4" key="1">
    <citation type="submission" date="2025-08" db="UniProtKB">
        <authorList>
            <consortium name="RefSeq"/>
        </authorList>
    </citation>
    <scope>IDENTIFICATION</scope>
    <source>
        <tissue evidence="4">Testes</tissue>
    </source>
</reference>
<feature type="chain" id="PRO_5045036938" evidence="2">
    <location>
        <begin position="17"/>
        <end position="221"/>
    </location>
</feature>
<protein>
    <submittedName>
        <fullName evidence="4">Uncharacterized protein LOC102801567</fullName>
    </submittedName>
</protein>
<proteinExistence type="predicted"/>
<dbReference type="Proteomes" id="UP000694865">
    <property type="component" value="Unplaced"/>
</dbReference>
<evidence type="ECO:0000256" key="1">
    <source>
        <dbReference type="SAM" id="Phobius"/>
    </source>
</evidence>
<keyword evidence="2" id="KW-0732">Signal</keyword>
<keyword evidence="1" id="KW-1133">Transmembrane helix</keyword>
<keyword evidence="1" id="KW-0812">Transmembrane</keyword>
<gene>
    <name evidence="4" type="primary">LOC102801567</name>
</gene>
<evidence type="ECO:0000313" key="3">
    <source>
        <dbReference type="Proteomes" id="UP000694865"/>
    </source>
</evidence>
<dbReference type="InterPro" id="IPR036116">
    <property type="entry name" value="FN3_sf"/>
</dbReference>
<accession>A0ABM0MI95</accession>
<feature type="signal peptide" evidence="2">
    <location>
        <begin position="1"/>
        <end position="16"/>
    </location>
</feature>
<name>A0ABM0MI95_SACKO</name>
<evidence type="ECO:0000256" key="2">
    <source>
        <dbReference type="SAM" id="SignalP"/>
    </source>
</evidence>
<feature type="transmembrane region" description="Helical" evidence="1">
    <location>
        <begin position="160"/>
        <end position="183"/>
    </location>
</feature>
<keyword evidence="1" id="KW-0472">Membrane</keyword>
<sequence length="221" mass="24562">MMLPIPVFLFFVIVQGKPEKRAPEIDTSISDAQLIICIMNVNATASTISWSSPLTGDAICDISYCQVSYCKLEYVHTNRPTSGSNYIHPNVVPNVLYKVTGECKVDDEVVLKAQEMTLQLGTDINTKKCSNDEKYTASGNSQTQITATLDHTYKLNITDLVIGVIVGSVGIGIIVIIATIIHGRIRRWHRLRRFLRMRDDDGLTDFRDNNAARTVASISEL</sequence>
<evidence type="ECO:0000313" key="4">
    <source>
        <dbReference type="RefSeq" id="XP_006819736.1"/>
    </source>
</evidence>
<dbReference type="SUPFAM" id="SSF49265">
    <property type="entry name" value="Fibronectin type III"/>
    <property type="match status" value="1"/>
</dbReference>
<keyword evidence="3" id="KW-1185">Reference proteome</keyword>